<name>A0A7Z0QNY7_9GAMM</name>
<comment type="caution">
    <text evidence="7">The sequence shown here is derived from an EMBL/GenBank/DDBJ whole genome shotgun (WGS) entry which is preliminary data.</text>
</comment>
<reference evidence="7 8" key="1">
    <citation type="submission" date="2020-07" db="EMBL/GenBank/DDBJ databases">
        <title>isolation of Luteimonas sp. SJ-16.</title>
        <authorList>
            <person name="Huang X.-X."/>
            <person name="Xu L."/>
            <person name="Sun J.-Q."/>
        </authorList>
    </citation>
    <scope>NUCLEOTIDE SEQUENCE [LARGE SCALE GENOMIC DNA]</scope>
    <source>
        <strain evidence="7 8">SJ-16</strain>
    </source>
</reference>
<dbReference type="PROSITE" id="PS00196">
    <property type="entry name" value="COPPER_BLUE"/>
    <property type="match status" value="1"/>
</dbReference>
<dbReference type="GO" id="GO:0005507">
    <property type="term" value="F:copper ion binding"/>
    <property type="evidence" value="ECO:0007669"/>
    <property type="project" value="UniProtKB-UniRule"/>
</dbReference>
<proteinExistence type="predicted"/>
<comment type="function">
    <text evidence="5">Transfers electrons from cytochrome c551 to cytochrome oxidase.</text>
</comment>
<dbReference type="EMBL" id="JACCJZ010000004">
    <property type="protein sequence ID" value="NYZ61321.1"/>
    <property type="molecule type" value="Genomic_DNA"/>
</dbReference>
<evidence type="ECO:0000313" key="8">
    <source>
        <dbReference type="Proteomes" id="UP000589896"/>
    </source>
</evidence>
<keyword evidence="1 5" id="KW-0813">Transport</keyword>
<dbReference type="Pfam" id="PF00127">
    <property type="entry name" value="Copper-bind"/>
    <property type="match status" value="1"/>
</dbReference>
<dbReference type="InterPro" id="IPR008972">
    <property type="entry name" value="Cupredoxin"/>
</dbReference>
<dbReference type="InterPro" id="IPR000923">
    <property type="entry name" value="BlueCu_1"/>
</dbReference>
<feature type="signal peptide" evidence="5">
    <location>
        <begin position="1"/>
        <end position="23"/>
    </location>
</feature>
<keyword evidence="8" id="KW-1185">Reference proteome</keyword>
<keyword evidence="3 5" id="KW-0249">Electron transport</keyword>
<dbReference type="InterPro" id="IPR050845">
    <property type="entry name" value="Cu-binding_ET"/>
</dbReference>
<dbReference type="InterPro" id="IPR028871">
    <property type="entry name" value="BlueCu_1_BS"/>
</dbReference>
<dbReference type="AlphaFoldDB" id="A0A7Z0QNY7"/>
<keyword evidence="5" id="KW-0574">Periplasm</keyword>
<dbReference type="GO" id="GO:0042597">
    <property type="term" value="C:periplasmic space"/>
    <property type="evidence" value="ECO:0007669"/>
    <property type="project" value="UniProtKB-SubCell"/>
</dbReference>
<feature type="domain" description="Blue (type 1) copper" evidence="6">
    <location>
        <begin position="26"/>
        <end position="151"/>
    </location>
</feature>
<evidence type="ECO:0000256" key="2">
    <source>
        <dbReference type="ARBA" id="ARBA00022723"/>
    </source>
</evidence>
<keyword evidence="5" id="KW-0732">Signal</keyword>
<dbReference type="NCBIfam" id="TIGR02695">
    <property type="entry name" value="azurin"/>
    <property type="match status" value="1"/>
</dbReference>
<dbReference type="RefSeq" id="WP_180543092.1">
    <property type="nucleotide sequence ID" value="NZ_JACCJZ010000004.1"/>
</dbReference>
<dbReference type="InterPro" id="IPR014068">
    <property type="entry name" value="Azurin"/>
</dbReference>
<keyword evidence="4 5" id="KW-0186">Copper</keyword>
<dbReference type="GO" id="GO:0009055">
    <property type="term" value="F:electron transfer activity"/>
    <property type="evidence" value="ECO:0007669"/>
    <property type="project" value="InterPro"/>
</dbReference>
<dbReference type="PANTHER" id="PTHR38439">
    <property type="entry name" value="AURACYANIN-B"/>
    <property type="match status" value="1"/>
</dbReference>
<organism evidence="7 8">
    <name type="scientific">Luteimonas deserti</name>
    <dbReference type="NCBI Taxonomy" id="2752306"/>
    <lineage>
        <taxon>Bacteria</taxon>
        <taxon>Pseudomonadati</taxon>
        <taxon>Pseudomonadota</taxon>
        <taxon>Gammaproteobacteria</taxon>
        <taxon>Lysobacterales</taxon>
        <taxon>Lysobacteraceae</taxon>
        <taxon>Luteimonas</taxon>
    </lineage>
</organism>
<accession>A0A7Z0QNY7</accession>
<comment type="subcellular location">
    <subcellularLocation>
        <location evidence="5">Periplasm</location>
    </subcellularLocation>
</comment>
<dbReference type="Proteomes" id="UP000589896">
    <property type="component" value="Unassembled WGS sequence"/>
</dbReference>
<evidence type="ECO:0000256" key="4">
    <source>
        <dbReference type="ARBA" id="ARBA00023008"/>
    </source>
</evidence>
<dbReference type="SUPFAM" id="SSF49503">
    <property type="entry name" value="Cupredoxins"/>
    <property type="match status" value="1"/>
</dbReference>
<evidence type="ECO:0000256" key="1">
    <source>
        <dbReference type="ARBA" id="ARBA00022448"/>
    </source>
</evidence>
<evidence type="ECO:0000313" key="7">
    <source>
        <dbReference type="EMBL" id="NYZ61321.1"/>
    </source>
</evidence>
<evidence type="ECO:0000256" key="5">
    <source>
        <dbReference type="RuleBase" id="RU363017"/>
    </source>
</evidence>
<protein>
    <recommendedName>
        <fullName evidence="5">Azurin</fullName>
    </recommendedName>
</protein>
<gene>
    <name evidence="7" type="primary">azu</name>
    <name evidence="7" type="ORF">H0E82_00890</name>
</gene>
<keyword evidence="2 5" id="KW-0479">Metal-binding</keyword>
<feature type="chain" id="PRO_5031591262" description="Azurin" evidence="5">
    <location>
        <begin position="24"/>
        <end position="151"/>
    </location>
</feature>
<sequence>MPNRAWRGALALLLLFPATGALARVCPLTVDSNDSMRFAQTELRVAADCTQVRLTLRHGGRVPATAMGHNWVLTRTADYRQVALAGGRARLADSYLPKDDARVIAHTKVIGGGESTTITFPVRGLQRGGDYTFFCSFPGHWNVMRGKLVIE</sequence>
<evidence type="ECO:0000256" key="3">
    <source>
        <dbReference type="ARBA" id="ARBA00022982"/>
    </source>
</evidence>
<dbReference type="PANTHER" id="PTHR38439:SF2">
    <property type="entry name" value="OUTER MEMBRANE PROTEIN H.8"/>
    <property type="match status" value="1"/>
</dbReference>
<dbReference type="CDD" id="cd13922">
    <property type="entry name" value="Azurin"/>
    <property type="match status" value="1"/>
</dbReference>
<evidence type="ECO:0000259" key="6">
    <source>
        <dbReference type="Pfam" id="PF00127"/>
    </source>
</evidence>
<dbReference type="Gene3D" id="2.60.40.420">
    <property type="entry name" value="Cupredoxins - blue copper proteins"/>
    <property type="match status" value="1"/>
</dbReference>